<dbReference type="KEGG" id="cpyr:CYJ47_01480"/>
<evidence type="ECO:0000313" key="2">
    <source>
        <dbReference type="EMBL" id="WOT02476.1"/>
    </source>
</evidence>
<protein>
    <submittedName>
        <fullName evidence="2">ABC transporter substrate-binding protein</fullName>
    </submittedName>
</protein>
<evidence type="ECO:0000313" key="3">
    <source>
        <dbReference type="Proteomes" id="UP000234560"/>
    </source>
</evidence>
<dbReference type="AlphaFoldDB" id="A0AAF0YVV4"/>
<sequence length="445" mass="48855">MKKLTRFAAVVSAAAIATAGLVGCSDSGSNADGPSVYFLNFKPEQDTAYQEIAKKYTEETGVNVKVVTAASGSYEQTLKSEVGKKDAPTLFQVNGPAGQLTWESYMADLSDTEFAKQLNEDTPPLKNADGKIVAVPIAVEGYGIIVNEEIFDKYFALPDSKAKSLDEITSFDKLKEVSDDMQARKGELGIDGAFAAASLASGEEWRYQTHLLNPAMDQEYNDAGVTDMDEMQFTYNKEFKNLFDLYLEDSTVAPSLTPSKAVSDSMADFALGKAAMVQNGNWAWSQISDVDGNVVKEDKIKFIPMYMGLPDESSRGISVGTENYLAVNSKASEEDQKASIDFANWLYTGAGMQYVVNDLGLISPFEGFKDLGTPEDPLGKQVAKYMQDSSLKTYPWTFQYMPSQQFKDDFGADLAQYASGNLEWDEVVTAFKENWAAEKAANWKK</sequence>
<reference evidence="2" key="1">
    <citation type="submission" date="2017-12" db="EMBL/GenBank/DDBJ databases">
        <authorList>
            <person name="Thomas-White K."/>
            <person name="Wolfe A.J."/>
        </authorList>
    </citation>
    <scope>NUCLEOTIDE SEQUENCE</scope>
    <source>
        <strain evidence="2">UMB0763</strain>
    </source>
</reference>
<dbReference type="Gene3D" id="3.40.190.10">
    <property type="entry name" value="Periplasmic binding protein-like II"/>
    <property type="match status" value="2"/>
</dbReference>
<dbReference type="SUPFAM" id="SSF53850">
    <property type="entry name" value="Periplasmic binding protein-like II"/>
    <property type="match status" value="1"/>
</dbReference>
<dbReference type="InterPro" id="IPR050490">
    <property type="entry name" value="Bact_solute-bd_prot1"/>
</dbReference>
<feature type="chain" id="PRO_5042037626" evidence="1">
    <location>
        <begin position="20"/>
        <end position="445"/>
    </location>
</feature>
<dbReference type="RefSeq" id="WP_180805520.1">
    <property type="nucleotide sequence ID" value="NZ_CP136958.1"/>
</dbReference>
<evidence type="ECO:0000256" key="1">
    <source>
        <dbReference type="SAM" id="SignalP"/>
    </source>
</evidence>
<reference evidence="2" key="2">
    <citation type="submission" date="2023-10" db="EMBL/GenBank/DDBJ databases">
        <authorList>
            <person name="Choi B."/>
        </authorList>
    </citation>
    <scope>NUCLEOTIDE SEQUENCE</scope>
    <source>
        <strain evidence="2">UMB0763</strain>
    </source>
</reference>
<gene>
    <name evidence="2" type="ORF">CYJ47_01480</name>
</gene>
<name>A0AAF0YVV4_9CORY</name>
<dbReference type="InterPro" id="IPR006059">
    <property type="entry name" value="SBP"/>
</dbReference>
<dbReference type="Proteomes" id="UP000234560">
    <property type="component" value="Chromosome"/>
</dbReference>
<feature type="signal peptide" evidence="1">
    <location>
        <begin position="1"/>
        <end position="19"/>
    </location>
</feature>
<accession>A0AAF0YVV4</accession>
<keyword evidence="1" id="KW-0732">Signal</keyword>
<dbReference type="EMBL" id="CP136958">
    <property type="protein sequence ID" value="WOT02476.1"/>
    <property type="molecule type" value="Genomic_DNA"/>
</dbReference>
<proteinExistence type="predicted"/>
<dbReference type="PROSITE" id="PS51257">
    <property type="entry name" value="PROKAR_LIPOPROTEIN"/>
    <property type="match status" value="1"/>
</dbReference>
<dbReference type="PANTHER" id="PTHR43649">
    <property type="entry name" value="ARABINOSE-BINDING PROTEIN-RELATED"/>
    <property type="match status" value="1"/>
</dbReference>
<dbReference type="Pfam" id="PF13416">
    <property type="entry name" value="SBP_bac_8"/>
    <property type="match status" value="1"/>
</dbReference>
<organism evidence="2 3">
    <name type="scientific">Corynebacterium pyruviciproducens</name>
    <dbReference type="NCBI Taxonomy" id="598660"/>
    <lineage>
        <taxon>Bacteria</taxon>
        <taxon>Bacillati</taxon>
        <taxon>Actinomycetota</taxon>
        <taxon>Actinomycetes</taxon>
        <taxon>Mycobacteriales</taxon>
        <taxon>Corynebacteriaceae</taxon>
        <taxon>Corynebacterium</taxon>
    </lineage>
</organism>